<evidence type="ECO:0000313" key="2">
    <source>
        <dbReference type="Proteomes" id="UP001488805"/>
    </source>
</evidence>
<name>A0AAW1FLC0_ZOAVI</name>
<reference evidence="1 2" key="1">
    <citation type="journal article" date="2024" name="Genome Biol. Evol.">
        <title>Chromosome-level genome assembly of the viviparous eelpout Zoarces viviparus.</title>
        <authorList>
            <person name="Fuhrmann N."/>
            <person name="Brasseur M.V."/>
            <person name="Bakowski C.E."/>
            <person name="Podsiadlowski L."/>
            <person name="Prost S."/>
            <person name="Krehenwinkel H."/>
            <person name="Mayer C."/>
        </authorList>
    </citation>
    <scope>NUCLEOTIDE SEQUENCE [LARGE SCALE GENOMIC DNA]</scope>
    <source>
        <strain evidence="1">NO-MEL_2022_Ind0_liver</strain>
    </source>
</reference>
<organism evidence="1 2">
    <name type="scientific">Zoarces viviparus</name>
    <name type="common">Viviparous eelpout</name>
    <name type="synonym">Blennius viviparus</name>
    <dbReference type="NCBI Taxonomy" id="48416"/>
    <lineage>
        <taxon>Eukaryota</taxon>
        <taxon>Metazoa</taxon>
        <taxon>Chordata</taxon>
        <taxon>Craniata</taxon>
        <taxon>Vertebrata</taxon>
        <taxon>Euteleostomi</taxon>
        <taxon>Actinopterygii</taxon>
        <taxon>Neopterygii</taxon>
        <taxon>Teleostei</taxon>
        <taxon>Neoteleostei</taxon>
        <taxon>Acanthomorphata</taxon>
        <taxon>Eupercaria</taxon>
        <taxon>Perciformes</taxon>
        <taxon>Cottioidei</taxon>
        <taxon>Zoarcales</taxon>
        <taxon>Zoarcidae</taxon>
        <taxon>Zoarcinae</taxon>
        <taxon>Zoarces</taxon>
    </lineage>
</organism>
<dbReference type="AlphaFoldDB" id="A0AAW1FLC0"/>
<dbReference type="Proteomes" id="UP001488805">
    <property type="component" value="Unassembled WGS sequence"/>
</dbReference>
<dbReference type="EMBL" id="JBCEZU010000056">
    <property type="protein sequence ID" value="KAK9535076.1"/>
    <property type="molecule type" value="Genomic_DNA"/>
</dbReference>
<evidence type="ECO:0000313" key="1">
    <source>
        <dbReference type="EMBL" id="KAK9535076.1"/>
    </source>
</evidence>
<protein>
    <submittedName>
        <fullName evidence="1">Uncharacterized protein</fullName>
    </submittedName>
</protein>
<keyword evidence="2" id="KW-1185">Reference proteome</keyword>
<sequence>MQKCYDVSKQIEGDGMLRKIRETMVKHVLGSKDVMFQEAKAVMLKQLDDLMRDILDDLEKTMQDSIELSLKTDGVSIPDVTLELVMVKNHYKELQGREAQTKNH</sequence>
<accession>A0AAW1FLC0</accession>
<comment type="caution">
    <text evidence="1">The sequence shown here is derived from an EMBL/GenBank/DDBJ whole genome shotgun (WGS) entry which is preliminary data.</text>
</comment>
<gene>
    <name evidence="1" type="ORF">VZT92_007479</name>
</gene>
<proteinExistence type="predicted"/>